<sequence>MNRIHFFIAPLLFLLLITPPAIKAAEQSNYKGWERESEYNQMYDYKERDSLKGSITKFKKIVPLPGMAPGTAFIIKEGDDEILVHLCPWEFASPKQSGIQTGVKTKVKGSWAVIDDQDVFIAAKVKQGEHFEFKVRLTRDGTPFWTMSPEELAREQQPE</sequence>
<keyword evidence="1" id="KW-0732">Signal</keyword>
<organism evidence="3 4">
    <name type="scientific">Desulforhopalus singaporensis</name>
    <dbReference type="NCBI Taxonomy" id="91360"/>
    <lineage>
        <taxon>Bacteria</taxon>
        <taxon>Pseudomonadati</taxon>
        <taxon>Thermodesulfobacteriota</taxon>
        <taxon>Desulfobulbia</taxon>
        <taxon>Desulfobulbales</taxon>
        <taxon>Desulfocapsaceae</taxon>
        <taxon>Desulforhopalus</taxon>
    </lineage>
</organism>
<reference evidence="3 4" key="1">
    <citation type="submission" date="2016-10" db="EMBL/GenBank/DDBJ databases">
        <authorList>
            <person name="de Groot N.N."/>
        </authorList>
    </citation>
    <scope>NUCLEOTIDE SEQUENCE [LARGE SCALE GENOMIC DNA]</scope>
    <source>
        <strain evidence="3 4">DSM 12130</strain>
    </source>
</reference>
<proteinExistence type="predicted"/>
<evidence type="ECO:0000259" key="2">
    <source>
        <dbReference type="Pfam" id="PF26390"/>
    </source>
</evidence>
<feature type="chain" id="PRO_5011764809" description="Magnetosome protein MamS/MamX domain-containing protein" evidence="1">
    <location>
        <begin position="25"/>
        <end position="159"/>
    </location>
</feature>
<gene>
    <name evidence="3" type="ORF">SAMN05660330_01095</name>
</gene>
<dbReference type="Pfam" id="PF26390">
    <property type="entry name" value="MamS_MamX"/>
    <property type="match status" value="1"/>
</dbReference>
<protein>
    <recommendedName>
        <fullName evidence="2">Magnetosome protein MamS/MamX domain-containing protein</fullName>
    </recommendedName>
</protein>
<dbReference type="Proteomes" id="UP000199073">
    <property type="component" value="Unassembled WGS sequence"/>
</dbReference>
<dbReference type="OrthoDB" id="5455132at2"/>
<keyword evidence="4" id="KW-1185">Reference proteome</keyword>
<name>A0A1H0MKX0_9BACT</name>
<dbReference type="AlphaFoldDB" id="A0A1H0MKX0"/>
<dbReference type="InterPro" id="IPR058837">
    <property type="entry name" value="MamS_MamX_dom"/>
</dbReference>
<feature type="signal peptide" evidence="1">
    <location>
        <begin position="1"/>
        <end position="24"/>
    </location>
</feature>
<evidence type="ECO:0000313" key="4">
    <source>
        <dbReference type="Proteomes" id="UP000199073"/>
    </source>
</evidence>
<accession>A0A1H0MKX0</accession>
<dbReference type="RefSeq" id="WP_092220580.1">
    <property type="nucleotide sequence ID" value="NZ_FNJI01000006.1"/>
</dbReference>
<evidence type="ECO:0000313" key="3">
    <source>
        <dbReference type="EMBL" id="SDO81108.1"/>
    </source>
</evidence>
<feature type="domain" description="Magnetosome protein MamS/MamX" evidence="2">
    <location>
        <begin position="50"/>
        <end position="130"/>
    </location>
</feature>
<dbReference type="EMBL" id="FNJI01000006">
    <property type="protein sequence ID" value="SDO81108.1"/>
    <property type="molecule type" value="Genomic_DNA"/>
</dbReference>
<evidence type="ECO:0000256" key="1">
    <source>
        <dbReference type="SAM" id="SignalP"/>
    </source>
</evidence>